<evidence type="ECO:0000256" key="4">
    <source>
        <dbReference type="ARBA" id="ARBA00023004"/>
    </source>
</evidence>
<evidence type="ECO:0008006" key="9">
    <source>
        <dbReference type="Google" id="ProtNLM"/>
    </source>
</evidence>
<feature type="transmembrane region" description="Helical" evidence="6">
    <location>
        <begin position="6"/>
        <end position="25"/>
    </location>
</feature>
<protein>
    <recommendedName>
        <fullName evidence="9">Cytochrome P450</fullName>
    </recommendedName>
</protein>
<evidence type="ECO:0000313" key="7">
    <source>
        <dbReference type="EMBL" id="KAL1598728.1"/>
    </source>
</evidence>
<evidence type="ECO:0000256" key="5">
    <source>
        <dbReference type="ARBA" id="ARBA00023033"/>
    </source>
</evidence>
<keyword evidence="6" id="KW-0472">Membrane</keyword>
<keyword evidence="8" id="KW-1185">Reference proteome</keyword>
<dbReference type="InterPro" id="IPR050364">
    <property type="entry name" value="Cytochrome_P450_fung"/>
</dbReference>
<evidence type="ECO:0000256" key="6">
    <source>
        <dbReference type="SAM" id="Phobius"/>
    </source>
</evidence>
<sequence>MAQPGWYAFDLAALLVGTYVLYFLYNFGSRDKRFKEWADKYGSIYSLKIGAGTLILLNDKRTVHHLLDKRSAIYSDRPKDQQMMTALKENFAFFDANPAWRAARKVAAHFLSPNNLDATVMAVQEAE</sequence>
<comment type="similarity">
    <text evidence="1">Belongs to the cytochrome P450 family.</text>
</comment>
<dbReference type="PANTHER" id="PTHR46300">
    <property type="entry name" value="P450, PUTATIVE (EUROFUNG)-RELATED-RELATED"/>
    <property type="match status" value="1"/>
</dbReference>
<keyword evidence="4" id="KW-0408">Iron</keyword>
<organism evidence="7 8">
    <name type="scientific">Paraconiothyrium brasiliense</name>
    <dbReference type="NCBI Taxonomy" id="300254"/>
    <lineage>
        <taxon>Eukaryota</taxon>
        <taxon>Fungi</taxon>
        <taxon>Dikarya</taxon>
        <taxon>Ascomycota</taxon>
        <taxon>Pezizomycotina</taxon>
        <taxon>Dothideomycetes</taxon>
        <taxon>Pleosporomycetidae</taxon>
        <taxon>Pleosporales</taxon>
        <taxon>Massarineae</taxon>
        <taxon>Didymosphaeriaceae</taxon>
        <taxon>Paraconiothyrium</taxon>
    </lineage>
</organism>
<name>A0ABR3R389_9PLEO</name>
<evidence type="ECO:0000256" key="1">
    <source>
        <dbReference type="ARBA" id="ARBA00010617"/>
    </source>
</evidence>
<dbReference type="Pfam" id="PF00067">
    <property type="entry name" value="p450"/>
    <property type="match status" value="1"/>
</dbReference>
<dbReference type="EMBL" id="JAKJXO020000011">
    <property type="protein sequence ID" value="KAL1598728.1"/>
    <property type="molecule type" value="Genomic_DNA"/>
</dbReference>
<evidence type="ECO:0000256" key="3">
    <source>
        <dbReference type="ARBA" id="ARBA00023002"/>
    </source>
</evidence>
<dbReference type="InterPro" id="IPR001128">
    <property type="entry name" value="Cyt_P450"/>
</dbReference>
<dbReference type="PANTHER" id="PTHR46300:SF2">
    <property type="entry name" value="CYTOCHROME P450 MONOOXYGENASE ALNH-RELATED"/>
    <property type="match status" value="1"/>
</dbReference>
<keyword evidence="6" id="KW-1133">Transmembrane helix</keyword>
<dbReference type="Gene3D" id="1.10.630.10">
    <property type="entry name" value="Cytochrome P450"/>
    <property type="match status" value="1"/>
</dbReference>
<keyword evidence="6" id="KW-0812">Transmembrane</keyword>
<proteinExistence type="inferred from homology"/>
<accession>A0ABR3R389</accession>
<comment type="caution">
    <text evidence="7">The sequence shown here is derived from an EMBL/GenBank/DDBJ whole genome shotgun (WGS) entry which is preliminary data.</text>
</comment>
<dbReference type="InterPro" id="IPR036396">
    <property type="entry name" value="Cyt_P450_sf"/>
</dbReference>
<dbReference type="SUPFAM" id="SSF48264">
    <property type="entry name" value="Cytochrome P450"/>
    <property type="match status" value="1"/>
</dbReference>
<evidence type="ECO:0000313" key="8">
    <source>
        <dbReference type="Proteomes" id="UP001521785"/>
    </source>
</evidence>
<keyword evidence="3" id="KW-0560">Oxidoreductase</keyword>
<reference evidence="7 8" key="1">
    <citation type="submission" date="2024-02" db="EMBL/GenBank/DDBJ databases">
        <title>De novo assembly and annotation of 12 fungi associated with fruit tree decline syndrome in Ontario, Canada.</title>
        <authorList>
            <person name="Sulman M."/>
            <person name="Ellouze W."/>
            <person name="Ilyukhin E."/>
        </authorList>
    </citation>
    <scope>NUCLEOTIDE SEQUENCE [LARGE SCALE GENOMIC DNA]</scope>
    <source>
        <strain evidence="7 8">M42-189</strain>
    </source>
</reference>
<keyword evidence="5" id="KW-0503">Monooxygenase</keyword>
<gene>
    <name evidence="7" type="ORF">SLS60_007869</name>
</gene>
<dbReference type="Proteomes" id="UP001521785">
    <property type="component" value="Unassembled WGS sequence"/>
</dbReference>
<evidence type="ECO:0000256" key="2">
    <source>
        <dbReference type="ARBA" id="ARBA00022723"/>
    </source>
</evidence>
<keyword evidence="2" id="KW-0479">Metal-binding</keyword>